<dbReference type="PANTHER" id="PTHR41517">
    <property type="entry name" value="1,2-DIOXYGENASE PROTEIN-RELATED"/>
    <property type="match status" value="1"/>
</dbReference>
<dbReference type="GO" id="GO:0051213">
    <property type="term" value="F:dioxygenase activity"/>
    <property type="evidence" value="ECO:0007669"/>
    <property type="project" value="InterPro"/>
</dbReference>
<dbReference type="KEGG" id="bpg:Bathy07g02150"/>
<evidence type="ECO:0000313" key="2">
    <source>
        <dbReference type="EMBL" id="CCO65973.1"/>
    </source>
</evidence>
<dbReference type="Proteomes" id="UP000198341">
    <property type="component" value="Chromosome 7"/>
</dbReference>
<evidence type="ECO:0000313" key="3">
    <source>
        <dbReference type="Proteomes" id="UP000198341"/>
    </source>
</evidence>
<dbReference type="InterPro" id="IPR047183">
    <property type="entry name" value="GDO-like"/>
</dbReference>
<sequence>MTVSAKDDEPNEAIQTLEKSLTPTPSSQGKKKQKRESSSVPGKVPLVKDDDDGGAGGGADGAKKKNNEGGENTEVQFKRDFFEKQWRKDARIYEYGSAANPDMKPIPVLVHPPDWHERGETRIIPFDIDDFLEIDKQCTSPNLMASFIRICEGENLETTANATSQAFYVIRGSGCTTSEHGTINWDTGDLFVVPVCEQEMLHECVKAEKGGAALYWVHDEPLMDYLGVTPNKRANKFKPTLYKRDDMLAQVEEISHSTTKSNNRLGVLLGNAKCEQTKTLTHVLWSLLNSIPARNVQRPHRHNSVALDLAVAAKPGVYTLMGKEIDDKGDIIDPIRCDWIPGGVFITPPGWWHSHHNESDEVAWVLPMQDAGLYTHQRTLDIRFVDDELELHKQGKIRGSAFAVTNKQYINMVEMGAKVPIPRGKDSTMKRSFSKEHMTDSDGEH</sequence>
<name>K8F101_9CHLO</name>
<protein>
    <submittedName>
        <fullName evidence="2">Uncharacterized protein</fullName>
    </submittedName>
</protein>
<gene>
    <name evidence="2" type="ORF">Bathy07g02150</name>
</gene>
<feature type="region of interest" description="Disordered" evidence="1">
    <location>
        <begin position="1"/>
        <end position="76"/>
    </location>
</feature>
<dbReference type="PANTHER" id="PTHR41517:SF1">
    <property type="entry name" value="CUPIN"/>
    <property type="match status" value="1"/>
</dbReference>
<organism evidence="2 3">
    <name type="scientific">Bathycoccus prasinos</name>
    <dbReference type="NCBI Taxonomy" id="41875"/>
    <lineage>
        <taxon>Eukaryota</taxon>
        <taxon>Viridiplantae</taxon>
        <taxon>Chlorophyta</taxon>
        <taxon>Mamiellophyceae</taxon>
        <taxon>Mamiellales</taxon>
        <taxon>Bathycoccaceae</taxon>
        <taxon>Bathycoccus</taxon>
    </lineage>
</organism>
<dbReference type="SUPFAM" id="SSF51182">
    <property type="entry name" value="RmlC-like cupins"/>
    <property type="match status" value="1"/>
</dbReference>
<evidence type="ECO:0000256" key="1">
    <source>
        <dbReference type="SAM" id="MobiDB-lite"/>
    </source>
</evidence>
<dbReference type="EMBL" id="FO082272">
    <property type="protein sequence ID" value="CCO65973.1"/>
    <property type="molecule type" value="Genomic_DNA"/>
</dbReference>
<proteinExistence type="predicted"/>
<dbReference type="GeneID" id="19014704"/>
<feature type="compositionally biased region" description="Basic and acidic residues" evidence="1">
    <location>
        <begin position="423"/>
        <end position="445"/>
    </location>
</feature>
<dbReference type="Gene3D" id="2.60.120.10">
    <property type="entry name" value="Jelly Rolls"/>
    <property type="match status" value="2"/>
</dbReference>
<dbReference type="OrthoDB" id="188213at2759"/>
<keyword evidence="3" id="KW-1185">Reference proteome</keyword>
<dbReference type="RefSeq" id="XP_007511885.1">
    <property type="nucleotide sequence ID" value="XM_007511823.1"/>
</dbReference>
<feature type="compositionally biased region" description="Polar residues" evidence="1">
    <location>
        <begin position="13"/>
        <end position="28"/>
    </location>
</feature>
<dbReference type="AlphaFoldDB" id="K8F101"/>
<dbReference type="InterPro" id="IPR011051">
    <property type="entry name" value="RmlC_Cupin_sf"/>
</dbReference>
<dbReference type="eggNOG" id="ENOG502RSN5">
    <property type="taxonomic scope" value="Eukaryota"/>
</dbReference>
<dbReference type="InterPro" id="IPR014710">
    <property type="entry name" value="RmlC-like_jellyroll"/>
</dbReference>
<feature type="region of interest" description="Disordered" evidence="1">
    <location>
        <begin position="421"/>
        <end position="445"/>
    </location>
</feature>
<accession>K8F101</accession>
<reference evidence="2 3" key="1">
    <citation type="submission" date="2011-10" db="EMBL/GenBank/DDBJ databases">
        <authorList>
            <person name="Genoscope - CEA"/>
        </authorList>
    </citation>
    <scope>NUCLEOTIDE SEQUENCE [LARGE SCALE GENOMIC DNA]</scope>
    <source>
        <strain evidence="2 3">RCC 1105</strain>
    </source>
</reference>
<dbReference type="CDD" id="cd02216">
    <property type="entry name" value="cupin_GDO-like_N"/>
    <property type="match status" value="1"/>
</dbReference>